<dbReference type="HOGENOM" id="CLU_206109_0_0_1"/>
<accession>A0A0C9UMB6</accession>
<dbReference type="EMBL" id="KN837118">
    <property type="protein sequence ID" value="KIJ44203.1"/>
    <property type="molecule type" value="Genomic_DNA"/>
</dbReference>
<dbReference type="AlphaFoldDB" id="A0A0C9UMB6"/>
<sequence>MSQHELVLLMYGHRGVMYSDSLNYHENPEQFVAILLQFFRKLFEQVSSQAWAWSPTRMTKTSLISA</sequence>
<evidence type="ECO:0000313" key="2">
    <source>
        <dbReference type="Proteomes" id="UP000054279"/>
    </source>
</evidence>
<name>A0A0C9UMB6_SPHS4</name>
<evidence type="ECO:0000313" key="1">
    <source>
        <dbReference type="EMBL" id="KIJ44203.1"/>
    </source>
</evidence>
<dbReference type="Proteomes" id="UP000054279">
    <property type="component" value="Unassembled WGS sequence"/>
</dbReference>
<organism evidence="1 2">
    <name type="scientific">Sphaerobolus stellatus (strain SS14)</name>
    <dbReference type="NCBI Taxonomy" id="990650"/>
    <lineage>
        <taxon>Eukaryota</taxon>
        <taxon>Fungi</taxon>
        <taxon>Dikarya</taxon>
        <taxon>Basidiomycota</taxon>
        <taxon>Agaricomycotina</taxon>
        <taxon>Agaricomycetes</taxon>
        <taxon>Phallomycetidae</taxon>
        <taxon>Geastrales</taxon>
        <taxon>Sphaerobolaceae</taxon>
        <taxon>Sphaerobolus</taxon>
    </lineage>
</organism>
<reference evidence="1 2" key="1">
    <citation type="submission" date="2014-06" db="EMBL/GenBank/DDBJ databases">
        <title>Evolutionary Origins and Diversification of the Mycorrhizal Mutualists.</title>
        <authorList>
            <consortium name="DOE Joint Genome Institute"/>
            <consortium name="Mycorrhizal Genomics Consortium"/>
            <person name="Kohler A."/>
            <person name="Kuo A."/>
            <person name="Nagy L.G."/>
            <person name="Floudas D."/>
            <person name="Copeland A."/>
            <person name="Barry K.W."/>
            <person name="Cichocki N."/>
            <person name="Veneault-Fourrey C."/>
            <person name="LaButti K."/>
            <person name="Lindquist E.A."/>
            <person name="Lipzen A."/>
            <person name="Lundell T."/>
            <person name="Morin E."/>
            <person name="Murat C."/>
            <person name="Riley R."/>
            <person name="Ohm R."/>
            <person name="Sun H."/>
            <person name="Tunlid A."/>
            <person name="Henrissat B."/>
            <person name="Grigoriev I.V."/>
            <person name="Hibbett D.S."/>
            <person name="Martin F."/>
        </authorList>
    </citation>
    <scope>NUCLEOTIDE SEQUENCE [LARGE SCALE GENOMIC DNA]</scope>
    <source>
        <strain evidence="1 2">SS14</strain>
    </source>
</reference>
<proteinExistence type="predicted"/>
<protein>
    <submittedName>
        <fullName evidence="1">Uncharacterized protein</fullName>
    </submittedName>
</protein>
<keyword evidence="2" id="KW-1185">Reference proteome</keyword>
<gene>
    <name evidence="1" type="ORF">M422DRAFT_30385</name>
</gene>